<accession>A0A2T5LT15</accession>
<reference evidence="2 3" key="1">
    <citation type="journal article" date="2018" name="Proc. Natl. Acad. Sci. U.S.A.">
        <title>Linking secondary metabolites to gene clusters through genome sequencing of six diverse Aspergillus species.</title>
        <authorList>
            <person name="Kaerboelling I."/>
            <person name="Vesth T.C."/>
            <person name="Frisvad J.C."/>
            <person name="Nybo J.L."/>
            <person name="Theobald S."/>
            <person name="Kuo A."/>
            <person name="Bowyer P."/>
            <person name="Matsuda Y."/>
            <person name="Mondo S."/>
            <person name="Lyhne E.K."/>
            <person name="Kogle M.E."/>
            <person name="Clum A."/>
            <person name="Lipzen A."/>
            <person name="Salamov A."/>
            <person name="Ngan C.Y."/>
            <person name="Daum C."/>
            <person name="Chiniquy J."/>
            <person name="Barry K."/>
            <person name="LaButti K."/>
            <person name="Haridas S."/>
            <person name="Simmons B.A."/>
            <person name="Magnuson J.K."/>
            <person name="Mortensen U.H."/>
            <person name="Larsen T.O."/>
            <person name="Grigoriev I.V."/>
            <person name="Baker S.E."/>
            <person name="Andersen M.R."/>
        </authorList>
    </citation>
    <scope>NUCLEOTIDE SEQUENCE [LARGE SCALE GENOMIC DNA]</scope>
    <source>
        <strain evidence="2 3">IBT 24754</strain>
    </source>
</reference>
<name>A0A2T5LT15_9EURO</name>
<proteinExistence type="predicted"/>
<sequence length="62" mass="6217">MKFSFSVALLPIFVAIGVAVPVPTANVPRQLQGADLPSALSGMGGVTGLLSGVNLPLVGRSQ</sequence>
<feature type="chain" id="PRO_5015661706" evidence="1">
    <location>
        <begin position="20"/>
        <end position="62"/>
    </location>
</feature>
<dbReference type="RefSeq" id="XP_040750812.1">
    <property type="nucleotide sequence ID" value="XM_040900085.1"/>
</dbReference>
<evidence type="ECO:0000256" key="1">
    <source>
        <dbReference type="SAM" id="SignalP"/>
    </source>
</evidence>
<dbReference type="EMBL" id="MSFN02000006">
    <property type="protein sequence ID" value="PTU19420.1"/>
    <property type="molecule type" value="Genomic_DNA"/>
</dbReference>
<evidence type="ECO:0000313" key="3">
    <source>
        <dbReference type="Proteomes" id="UP000244073"/>
    </source>
</evidence>
<dbReference type="VEuPathDB" id="FungiDB:P175DRAFT_0533857"/>
<keyword evidence="1" id="KW-0732">Signal</keyword>
<evidence type="ECO:0000313" key="2">
    <source>
        <dbReference type="EMBL" id="PTU19420.1"/>
    </source>
</evidence>
<organism evidence="2 3">
    <name type="scientific">Aspergillus ochraceoroseus IBT 24754</name>
    <dbReference type="NCBI Taxonomy" id="1392256"/>
    <lineage>
        <taxon>Eukaryota</taxon>
        <taxon>Fungi</taxon>
        <taxon>Dikarya</taxon>
        <taxon>Ascomycota</taxon>
        <taxon>Pezizomycotina</taxon>
        <taxon>Eurotiomycetes</taxon>
        <taxon>Eurotiomycetidae</taxon>
        <taxon>Eurotiales</taxon>
        <taxon>Aspergillaceae</taxon>
        <taxon>Aspergillus</taxon>
        <taxon>Aspergillus subgen. Nidulantes</taxon>
    </lineage>
</organism>
<dbReference type="AlphaFoldDB" id="A0A2T5LT15"/>
<gene>
    <name evidence="2" type="ORF">P175DRAFT_0533857</name>
</gene>
<dbReference type="Proteomes" id="UP000244073">
    <property type="component" value="Unassembled WGS sequence"/>
</dbReference>
<feature type="signal peptide" evidence="1">
    <location>
        <begin position="1"/>
        <end position="19"/>
    </location>
</feature>
<dbReference type="GeneID" id="63816967"/>
<comment type="caution">
    <text evidence="2">The sequence shown here is derived from an EMBL/GenBank/DDBJ whole genome shotgun (WGS) entry which is preliminary data.</text>
</comment>
<dbReference type="OrthoDB" id="4506732at2759"/>
<protein>
    <submittedName>
        <fullName evidence="2">Uncharacterized protein</fullName>
    </submittedName>
</protein>